<dbReference type="EMBL" id="LNYO01000004">
    <property type="protein sequence ID" value="KTD38882.1"/>
    <property type="molecule type" value="Genomic_DNA"/>
</dbReference>
<reference evidence="2 3" key="1">
    <citation type="submission" date="2015-11" db="EMBL/GenBank/DDBJ databases">
        <title>Genomic analysis of 38 Legionella species identifies large and diverse effector repertoires.</title>
        <authorList>
            <person name="Burstein D."/>
            <person name="Amaro F."/>
            <person name="Zusman T."/>
            <person name="Lifshitz Z."/>
            <person name="Cohen O."/>
            <person name="Gilbert J.A."/>
            <person name="Pupko T."/>
            <person name="Shuman H.A."/>
            <person name="Segal G."/>
        </authorList>
    </citation>
    <scope>NUCLEOTIDE SEQUENCE [LARGE SCALE GENOMIC DNA]</scope>
    <source>
        <strain evidence="2 3">ATCC 49506</strain>
    </source>
</reference>
<keyword evidence="1" id="KW-1133">Transmembrane helix</keyword>
<accession>A0A0W0X2V6</accession>
<dbReference type="Proteomes" id="UP000054725">
    <property type="component" value="Unassembled WGS sequence"/>
</dbReference>
<keyword evidence="1" id="KW-0812">Transmembrane</keyword>
<name>A0A0W0X2V6_9GAMM</name>
<dbReference type="RefSeq" id="WP_058503456.1">
    <property type="nucleotide sequence ID" value="NZ_CAAAIF010000005.1"/>
</dbReference>
<dbReference type="AlphaFoldDB" id="A0A0W0X2V6"/>
<feature type="transmembrane region" description="Helical" evidence="1">
    <location>
        <begin position="147"/>
        <end position="169"/>
    </location>
</feature>
<gene>
    <name evidence="2" type="ORF">Lnau_0376</name>
</gene>
<keyword evidence="1" id="KW-0472">Membrane</keyword>
<sequence length="236" mass="26504">MYSRLVIEKLRFKVVMKRYVQSKSSPVFFQPDDRAKEISQKGAKFVENIFRLKSIPEALSGRNDDFYADVLSHATNFIQDPSTENFKKFKLSLLRLEIDYHFFKAKLLREAFIPAAFISGIMGASLTLILAGILALTVGTAVAMNPVGLITIGLLAAVVGTTLIVTNLYPYYKLHRDSKLDDFVAFYDCLNECEDFNKAFSTDTSLLAYRIGHAGDDGRGIIYYQDDSTPCHSARL</sequence>
<organism evidence="2 3">
    <name type="scientific">Legionella nautarum</name>
    <dbReference type="NCBI Taxonomy" id="45070"/>
    <lineage>
        <taxon>Bacteria</taxon>
        <taxon>Pseudomonadati</taxon>
        <taxon>Pseudomonadota</taxon>
        <taxon>Gammaproteobacteria</taxon>
        <taxon>Legionellales</taxon>
        <taxon>Legionellaceae</taxon>
        <taxon>Legionella</taxon>
    </lineage>
</organism>
<dbReference type="PATRIC" id="fig|45070.6.peg.398"/>
<comment type="caution">
    <text evidence="2">The sequence shown here is derived from an EMBL/GenBank/DDBJ whole genome shotgun (WGS) entry which is preliminary data.</text>
</comment>
<evidence type="ECO:0000313" key="3">
    <source>
        <dbReference type="Proteomes" id="UP000054725"/>
    </source>
</evidence>
<protein>
    <submittedName>
        <fullName evidence="2">Uncharacterized protein</fullName>
    </submittedName>
</protein>
<proteinExistence type="predicted"/>
<feature type="transmembrane region" description="Helical" evidence="1">
    <location>
        <begin position="111"/>
        <end position="135"/>
    </location>
</feature>
<evidence type="ECO:0000256" key="1">
    <source>
        <dbReference type="SAM" id="Phobius"/>
    </source>
</evidence>
<keyword evidence="3" id="KW-1185">Reference proteome</keyword>
<evidence type="ECO:0000313" key="2">
    <source>
        <dbReference type="EMBL" id="KTD38882.1"/>
    </source>
</evidence>